<feature type="domain" description="Hydroxymethylglutaryl-coenzyme A synthase N-terminal" evidence="2">
    <location>
        <begin position="3"/>
        <end position="173"/>
    </location>
</feature>
<dbReference type="InterPro" id="IPR016039">
    <property type="entry name" value="Thiolase-like"/>
</dbReference>
<dbReference type="Proteomes" id="UP001251857">
    <property type="component" value="Unassembled WGS sequence"/>
</dbReference>
<dbReference type="EMBL" id="JAVRIB010000013">
    <property type="protein sequence ID" value="MDT0635787.1"/>
    <property type="molecule type" value="Genomic_DNA"/>
</dbReference>
<dbReference type="PANTHER" id="PTHR43323">
    <property type="entry name" value="3-HYDROXY-3-METHYLGLUTARYL COENZYME A SYNTHASE"/>
    <property type="match status" value="1"/>
</dbReference>
<evidence type="ECO:0000256" key="1">
    <source>
        <dbReference type="ARBA" id="ARBA00022679"/>
    </source>
</evidence>
<reference evidence="3 4" key="1">
    <citation type="submission" date="2023-09" db="EMBL/GenBank/DDBJ databases">
        <authorList>
            <person name="Rey-Velasco X."/>
        </authorList>
    </citation>
    <scope>NUCLEOTIDE SEQUENCE [LARGE SCALE GENOMIC DNA]</scope>
    <source>
        <strain evidence="3 4">W335</strain>
    </source>
</reference>
<dbReference type="InterPro" id="IPR013528">
    <property type="entry name" value="HMG_CoA_synth_N"/>
</dbReference>
<name>A0ABU3C2L0_9GAMM</name>
<dbReference type="RefSeq" id="WP_311653686.1">
    <property type="nucleotide sequence ID" value="NZ_JAVRIB010000013.1"/>
</dbReference>
<evidence type="ECO:0000259" key="2">
    <source>
        <dbReference type="Pfam" id="PF01154"/>
    </source>
</evidence>
<evidence type="ECO:0000313" key="4">
    <source>
        <dbReference type="Proteomes" id="UP001251857"/>
    </source>
</evidence>
<keyword evidence="1" id="KW-0808">Transferase</keyword>
<sequence length="473" mass="50035">MPGISGFSAYLPPHRVNLADWCDWTGQPAGKVAGVIGDSFRMAGPEQDVYALAASAAVRLIEAYDVDASAVGMLVLGTESASDNAAGAVILRGMLDDYLASRGRAPLAADCEVPEIKHACLGGIYGLKQALRYLATDGAGRQAIVVSADIAEYARGSSGEATQGAGAVAMLLEAEPRLLSVDLGAAGRASRYRGADFRKPFARYPGQRTDQARPRDFPVFNGRYSTACYLDTVASAFDDMAPRPDAAGATDWDAVFLHRPYARMPETAWAMLCLRAWLADDPHTLRAFCHEVGVDAVALAAELTPGRDIGPAGDIPLDAERYPATTALIRAWRRREDYRDVVLGRLGPGQAAMRACGNLYTGSLPAWLAAGLSEAAEQAEPGPRWLAIGYGSGDAAEVLPLTLVPGWRAVAGRIGFRAALDGAVDLDQAGYEALHEGRMVNPAAGNGAFVIDHIGDRDEPGHVDAGIPRYAWA</sequence>
<dbReference type="Pfam" id="PF01154">
    <property type="entry name" value="HMG_CoA_synt_N"/>
    <property type="match status" value="1"/>
</dbReference>
<comment type="caution">
    <text evidence="3">The sequence shown here is derived from an EMBL/GenBank/DDBJ whole genome shotgun (WGS) entry which is preliminary data.</text>
</comment>
<evidence type="ECO:0000313" key="3">
    <source>
        <dbReference type="EMBL" id="MDT0635787.1"/>
    </source>
</evidence>
<dbReference type="Gene3D" id="3.40.47.10">
    <property type="match status" value="1"/>
</dbReference>
<accession>A0ABU3C2L0</accession>
<dbReference type="PANTHER" id="PTHR43323:SF2">
    <property type="entry name" value="HYDROXYMETHYLGLUTARYL-COA SYNTHASE"/>
    <property type="match status" value="1"/>
</dbReference>
<keyword evidence="4" id="KW-1185">Reference proteome</keyword>
<dbReference type="CDD" id="cd00827">
    <property type="entry name" value="init_cond_enzymes"/>
    <property type="match status" value="1"/>
</dbReference>
<proteinExistence type="predicted"/>
<protein>
    <submittedName>
        <fullName evidence="3">Hydroxymethylglutaryl-CoA synthase</fullName>
    </submittedName>
</protein>
<gene>
    <name evidence="3" type="ORF">RM532_12585</name>
</gene>
<dbReference type="SUPFAM" id="SSF53901">
    <property type="entry name" value="Thiolase-like"/>
    <property type="match status" value="2"/>
</dbReference>
<organism evidence="3 4">
    <name type="scientific">Spectribacter hydrogenoxidans</name>
    <dbReference type="NCBI Taxonomy" id="3075608"/>
    <lineage>
        <taxon>Bacteria</taxon>
        <taxon>Pseudomonadati</taxon>
        <taxon>Pseudomonadota</taxon>
        <taxon>Gammaproteobacteria</taxon>
        <taxon>Salinisphaerales</taxon>
        <taxon>Salinisphaeraceae</taxon>
        <taxon>Spectribacter</taxon>
    </lineage>
</organism>